<organism evidence="1 2">
    <name type="scientific">Diploptera punctata</name>
    <name type="common">Pacific beetle cockroach</name>
    <dbReference type="NCBI Taxonomy" id="6984"/>
    <lineage>
        <taxon>Eukaryota</taxon>
        <taxon>Metazoa</taxon>
        <taxon>Ecdysozoa</taxon>
        <taxon>Arthropoda</taxon>
        <taxon>Hexapoda</taxon>
        <taxon>Insecta</taxon>
        <taxon>Pterygota</taxon>
        <taxon>Neoptera</taxon>
        <taxon>Polyneoptera</taxon>
        <taxon>Dictyoptera</taxon>
        <taxon>Blattodea</taxon>
        <taxon>Blaberoidea</taxon>
        <taxon>Blaberidae</taxon>
        <taxon>Diplopterinae</taxon>
        <taxon>Diploptera</taxon>
    </lineage>
</organism>
<keyword evidence="2" id="KW-1185">Reference proteome</keyword>
<sequence length="174" mass="19445">LLCFSFIAMSSHSLHVSVLGGLKSLILCLTFRLHTSHTSSELRDLGVCLPRESTLADVITRTSSFPWLLVSAGECYVTSIKHIFKISMHISNNHFHVTLAALLGNVSDRSWVDRPLAMYKLALRENNNCHSPPPITEGKLTLLAAPAYEPKRSLSSKLICSIFKIFARKYNYNL</sequence>
<dbReference type="AlphaFoldDB" id="A0AAD8EN83"/>
<evidence type="ECO:0000313" key="1">
    <source>
        <dbReference type="EMBL" id="KAJ9597010.1"/>
    </source>
</evidence>
<dbReference type="EMBL" id="JASPKZ010001948">
    <property type="protein sequence ID" value="KAJ9597010.1"/>
    <property type="molecule type" value="Genomic_DNA"/>
</dbReference>
<evidence type="ECO:0000313" key="2">
    <source>
        <dbReference type="Proteomes" id="UP001233999"/>
    </source>
</evidence>
<protein>
    <submittedName>
        <fullName evidence="1">Uncharacterized protein</fullName>
    </submittedName>
</protein>
<dbReference type="Proteomes" id="UP001233999">
    <property type="component" value="Unassembled WGS sequence"/>
</dbReference>
<name>A0AAD8EN83_DIPPU</name>
<reference evidence="1" key="1">
    <citation type="journal article" date="2023" name="IScience">
        <title>Live-bearing cockroach genome reveals convergent evolutionary mechanisms linked to viviparity in insects and beyond.</title>
        <authorList>
            <person name="Fouks B."/>
            <person name="Harrison M.C."/>
            <person name="Mikhailova A.A."/>
            <person name="Marchal E."/>
            <person name="English S."/>
            <person name="Carruthers M."/>
            <person name="Jennings E.C."/>
            <person name="Chiamaka E.L."/>
            <person name="Frigard R.A."/>
            <person name="Pippel M."/>
            <person name="Attardo G.M."/>
            <person name="Benoit J.B."/>
            <person name="Bornberg-Bauer E."/>
            <person name="Tobe S.S."/>
        </authorList>
    </citation>
    <scope>NUCLEOTIDE SEQUENCE</scope>
    <source>
        <strain evidence="1">Stay&amp;Tobe</strain>
    </source>
</reference>
<comment type="caution">
    <text evidence="1">The sequence shown here is derived from an EMBL/GenBank/DDBJ whole genome shotgun (WGS) entry which is preliminary data.</text>
</comment>
<reference evidence="1" key="2">
    <citation type="submission" date="2023-05" db="EMBL/GenBank/DDBJ databases">
        <authorList>
            <person name="Fouks B."/>
        </authorList>
    </citation>
    <scope>NUCLEOTIDE SEQUENCE</scope>
    <source>
        <strain evidence="1">Stay&amp;Tobe</strain>
        <tissue evidence="1">Testes</tissue>
    </source>
</reference>
<feature type="non-terminal residue" evidence="1">
    <location>
        <position position="1"/>
    </location>
</feature>
<proteinExistence type="predicted"/>
<gene>
    <name evidence="1" type="ORF">L9F63_011953</name>
</gene>
<accession>A0AAD8EN83</accession>
<feature type="non-terminal residue" evidence="1">
    <location>
        <position position="174"/>
    </location>
</feature>